<reference evidence="1 2" key="1">
    <citation type="submission" date="2016-10" db="EMBL/GenBank/DDBJ databases">
        <authorList>
            <person name="de Groot N.N."/>
        </authorList>
    </citation>
    <scope>NUCLEOTIDE SEQUENCE [LARGE SCALE GENOMIC DNA]</scope>
    <source>
        <strain evidence="1 2">DSM 45434</strain>
    </source>
</reference>
<keyword evidence="2" id="KW-1185">Reference proteome</keyword>
<evidence type="ECO:0000313" key="1">
    <source>
        <dbReference type="EMBL" id="SDS38467.1"/>
    </source>
</evidence>
<dbReference type="OrthoDB" id="4410910at2"/>
<name>A0A1H1RRV4_9CORY</name>
<dbReference type="AlphaFoldDB" id="A0A1H1RRV4"/>
<evidence type="ECO:0000313" key="2">
    <source>
        <dbReference type="Proteomes" id="UP000182237"/>
    </source>
</evidence>
<dbReference type="STRING" id="1203190.GCA_000312345_01624"/>
<dbReference type="EMBL" id="LT629765">
    <property type="protein sequence ID" value="SDS38467.1"/>
    <property type="molecule type" value="Genomic_DNA"/>
</dbReference>
<dbReference type="Proteomes" id="UP000182237">
    <property type="component" value="Chromosome I"/>
</dbReference>
<accession>A0A1H1RRV4</accession>
<protein>
    <submittedName>
        <fullName evidence="1">Uncharacterized protein</fullName>
    </submittedName>
</protein>
<gene>
    <name evidence="1" type="ORF">SAMN04488539_1571</name>
</gene>
<dbReference type="RefSeq" id="WP_156784090.1">
    <property type="nucleotide sequence ID" value="NZ_LT629765.1"/>
</dbReference>
<organism evidence="1 2">
    <name type="scientific">Corynebacterium timonense</name>
    <dbReference type="NCBI Taxonomy" id="441500"/>
    <lineage>
        <taxon>Bacteria</taxon>
        <taxon>Bacillati</taxon>
        <taxon>Actinomycetota</taxon>
        <taxon>Actinomycetes</taxon>
        <taxon>Mycobacteriales</taxon>
        <taxon>Corynebacteriaceae</taxon>
        <taxon>Corynebacterium</taxon>
    </lineage>
</organism>
<sequence length="147" mass="16569">MNEQQKRHYRARMAVAQLFRSFLNENGERARLMERLGVETMPVIVPALGDTLASNIRETASRHFKEGAEHVVVPICMPVSDPKGVKLCVLIVSTHDVKTFWQLDMNELHGSVEMAQVVEALDASKKWEIEELDSQQQQELKGLAASV</sequence>
<proteinExistence type="predicted"/>